<dbReference type="AlphaFoldDB" id="A0A330HKS5"/>
<keyword evidence="6" id="KW-1185">Reference proteome</keyword>
<comment type="caution">
    <text evidence="5">The sequence shown here is derived from an EMBL/GenBank/DDBJ whole genome shotgun (WGS) entry which is preliminary data.</text>
</comment>
<name>A0A330HKS5_9HYPH</name>
<evidence type="ECO:0000256" key="2">
    <source>
        <dbReference type="ARBA" id="ARBA00023125"/>
    </source>
</evidence>
<evidence type="ECO:0000313" key="5">
    <source>
        <dbReference type="EMBL" id="RAZ88833.1"/>
    </source>
</evidence>
<dbReference type="EMBL" id="QMBP01000010">
    <property type="protein sequence ID" value="RAZ88833.1"/>
    <property type="molecule type" value="Genomic_DNA"/>
</dbReference>
<reference evidence="6" key="1">
    <citation type="submission" date="2018-06" db="EMBL/GenBank/DDBJ databases">
        <authorList>
            <person name="Helene L.C."/>
            <person name="Dall'Agnol R."/>
            <person name="Delamuta J.R."/>
            <person name="Hungria M."/>
        </authorList>
    </citation>
    <scope>NUCLEOTIDE SEQUENCE [LARGE SCALE GENOMIC DNA]</scope>
    <source>
        <strain evidence="6">AC99b</strain>
    </source>
</reference>
<dbReference type="PANTHER" id="PTHR43280">
    <property type="entry name" value="ARAC-FAMILY TRANSCRIPTIONAL REGULATOR"/>
    <property type="match status" value="1"/>
</dbReference>
<dbReference type="InterPro" id="IPR009057">
    <property type="entry name" value="Homeodomain-like_sf"/>
</dbReference>
<proteinExistence type="predicted"/>
<dbReference type="InterPro" id="IPR018060">
    <property type="entry name" value="HTH_AraC"/>
</dbReference>
<dbReference type="Gene3D" id="1.10.10.60">
    <property type="entry name" value="Homeodomain-like"/>
    <property type="match status" value="1"/>
</dbReference>
<dbReference type="PANTHER" id="PTHR43280:SF11">
    <property type="entry name" value="RCS-SPECIFIC HTH-TYPE TRANSCRIPTIONAL ACTIVATOR RCLR"/>
    <property type="match status" value="1"/>
</dbReference>
<keyword evidence="1" id="KW-0805">Transcription regulation</keyword>
<keyword evidence="3" id="KW-0804">Transcription</keyword>
<dbReference type="GO" id="GO:0043565">
    <property type="term" value="F:sequence-specific DNA binding"/>
    <property type="evidence" value="ECO:0007669"/>
    <property type="project" value="InterPro"/>
</dbReference>
<evidence type="ECO:0000313" key="6">
    <source>
        <dbReference type="Proteomes" id="UP000251558"/>
    </source>
</evidence>
<dbReference type="SUPFAM" id="SSF46689">
    <property type="entry name" value="Homeodomain-like"/>
    <property type="match status" value="1"/>
</dbReference>
<protein>
    <recommendedName>
        <fullName evidence="4">HTH araC/xylS-type domain-containing protein</fullName>
    </recommendedName>
</protein>
<dbReference type="SMART" id="SM00342">
    <property type="entry name" value="HTH_ARAC"/>
    <property type="match status" value="1"/>
</dbReference>
<accession>A0A330HKS5</accession>
<dbReference type="PRINTS" id="PR00032">
    <property type="entry name" value="HTHARAC"/>
</dbReference>
<gene>
    <name evidence="5" type="ORF">DPM33_20555</name>
</gene>
<organism evidence="5 6">
    <name type="scientific">Mesorhizobium hawassense</name>
    <dbReference type="NCBI Taxonomy" id="1209954"/>
    <lineage>
        <taxon>Bacteria</taxon>
        <taxon>Pseudomonadati</taxon>
        <taxon>Pseudomonadota</taxon>
        <taxon>Alphaproteobacteria</taxon>
        <taxon>Hyphomicrobiales</taxon>
        <taxon>Phyllobacteriaceae</taxon>
        <taxon>Mesorhizobium</taxon>
    </lineage>
</organism>
<dbReference type="InterPro" id="IPR020449">
    <property type="entry name" value="Tscrpt_reg_AraC-type_HTH"/>
</dbReference>
<dbReference type="GO" id="GO:0003700">
    <property type="term" value="F:DNA-binding transcription factor activity"/>
    <property type="evidence" value="ECO:0007669"/>
    <property type="project" value="InterPro"/>
</dbReference>
<keyword evidence="2" id="KW-0238">DNA-binding</keyword>
<reference evidence="5 6" key="2">
    <citation type="submission" date="2018-07" db="EMBL/GenBank/DDBJ databases">
        <title>Diversity of Mesorhizobium strains in Brazil.</title>
        <authorList>
            <person name="Helene L.C.F."/>
            <person name="Dall'Agnol R."/>
            <person name="Delamuta J.R.M."/>
            <person name="Hungria M."/>
        </authorList>
    </citation>
    <scope>NUCLEOTIDE SEQUENCE [LARGE SCALE GENOMIC DNA]</scope>
    <source>
        <strain evidence="5 6">AC99b</strain>
    </source>
</reference>
<sequence>MDWLWHLAVPRQYENDMHRLLEQFVQRGDQLAPQCRHYRRISPGRWWRADVGGVAETRSARIAQALPGLDECVGGAVFDLERSADRTGFRRDGLAPVRASHRPESVARRRPQPLGFHGAVFRRLRRIPMSLLRRVRMRHAADLLAANALSIDQVAFSAGYQSRSSFSRTFRRYYGCDLSEYRARAQRTASSSAAPAEGAIEQSAAA</sequence>
<dbReference type="PROSITE" id="PS01124">
    <property type="entry name" value="HTH_ARAC_FAMILY_2"/>
    <property type="match status" value="1"/>
</dbReference>
<dbReference type="OrthoDB" id="7285481at2"/>
<dbReference type="Pfam" id="PF12833">
    <property type="entry name" value="HTH_18"/>
    <property type="match status" value="1"/>
</dbReference>
<feature type="domain" description="HTH araC/xylS-type" evidence="4">
    <location>
        <begin position="128"/>
        <end position="184"/>
    </location>
</feature>
<dbReference type="Proteomes" id="UP000251558">
    <property type="component" value="Unassembled WGS sequence"/>
</dbReference>
<evidence type="ECO:0000256" key="3">
    <source>
        <dbReference type="ARBA" id="ARBA00023163"/>
    </source>
</evidence>
<evidence type="ECO:0000259" key="4">
    <source>
        <dbReference type="PROSITE" id="PS01124"/>
    </source>
</evidence>
<evidence type="ECO:0000256" key="1">
    <source>
        <dbReference type="ARBA" id="ARBA00023015"/>
    </source>
</evidence>